<accession>A0ABZ2D667</accession>
<dbReference type="EMBL" id="CP144918">
    <property type="protein sequence ID" value="WWA48461.1"/>
    <property type="molecule type" value="Genomic_DNA"/>
</dbReference>
<name>A0ABZ2D667_9SPHN</name>
<proteinExistence type="predicted"/>
<sequence>MMSVFVLALAAACSPPAGAGGAATATPGAEAAERRHPVSGLEVVDLAVVTGEGRHVFAVEVARTAQEQARGLMFRTELGPNEGMLFPRNPPDIASFWMKNTPLPLDIIFIGEDGRIINIAARTVPYSLDPVGAAGLTSAVLELRGGRAAELGIEPGDRVEW</sequence>
<dbReference type="Gene3D" id="2.60.120.1140">
    <property type="entry name" value="Protein of unknown function DUF192"/>
    <property type="match status" value="1"/>
</dbReference>
<evidence type="ECO:0000313" key="3">
    <source>
        <dbReference type="Proteomes" id="UP001335183"/>
    </source>
</evidence>
<dbReference type="PANTHER" id="PTHR37953">
    <property type="entry name" value="UPF0127 PROTEIN MJ1496"/>
    <property type="match status" value="1"/>
</dbReference>
<dbReference type="Proteomes" id="UP001335183">
    <property type="component" value="Chromosome"/>
</dbReference>
<dbReference type="RefSeq" id="WP_338447344.1">
    <property type="nucleotide sequence ID" value="NZ_CP144918.1"/>
</dbReference>
<evidence type="ECO:0000313" key="2">
    <source>
        <dbReference type="EMBL" id="WWA48461.1"/>
    </source>
</evidence>
<feature type="chain" id="PRO_5045506550" evidence="1">
    <location>
        <begin position="20"/>
        <end position="161"/>
    </location>
</feature>
<keyword evidence="1" id="KW-0732">Signal</keyword>
<organism evidence="2 3">
    <name type="scientific">Pelagerythrobacter marensis</name>
    <dbReference type="NCBI Taxonomy" id="543877"/>
    <lineage>
        <taxon>Bacteria</taxon>
        <taxon>Pseudomonadati</taxon>
        <taxon>Pseudomonadota</taxon>
        <taxon>Alphaproteobacteria</taxon>
        <taxon>Sphingomonadales</taxon>
        <taxon>Erythrobacteraceae</taxon>
        <taxon>Pelagerythrobacter</taxon>
    </lineage>
</organism>
<protein>
    <submittedName>
        <fullName evidence="2">DUF192 domain-containing protein</fullName>
    </submittedName>
</protein>
<dbReference type="InterPro" id="IPR038695">
    <property type="entry name" value="Saro_0823-like_sf"/>
</dbReference>
<dbReference type="InterPro" id="IPR003795">
    <property type="entry name" value="DUF192"/>
</dbReference>
<evidence type="ECO:0000256" key="1">
    <source>
        <dbReference type="SAM" id="SignalP"/>
    </source>
</evidence>
<dbReference type="Pfam" id="PF02643">
    <property type="entry name" value="DUF192"/>
    <property type="match status" value="1"/>
</dbReference>
<gene>
    <name evidence="2" type="ORF">V5F89_06065</name>
</gene>
<keyword evidence="3" id="KW-1185">Reference proteome</keyword>
<reference evidence="2 3" key="1">
    <citation type="submission" date="2024-02" db="EMBL/GenBank/DDBJ databases">
        <title>The whole genome sequence of five bacterial samples isolated from Abu Dhabi Sabkha-shore region.</title>
        <authorList>
            <person name="Sudalaimuthuasari N."/>
            <person name="Sarfraz B."/>
            <person name="Tuyisabe J.D."/>
            <person name="Mugisha Ntwali L.D.M."/>
            <person name="Ali A.I.A.A."/>
            <person name="Almansoori S.Z.A."/>
            <person name="Alajami H.S.A."/>
            <person name="Almeqbaali A.A.S."/>
            <person name="Kundu B."/>
            <person name="Saeed E.E."/>
            <person name="Sukumarinath V."/>
            <person name="Mishra A.K."/>
            <person name="Hazzouri K.M."/>
            <person name="Almaskari R."/>
            <person name="Sharma A.K."/>
            <person name="Amiri K.M.A."/>
        </authorList>
    </citation>
    <scope>NUCLEOTIDE SEQUENCE [LARGE SCALE GENOMIC DNA]</scope>
    <source>
        <strain evidence="3">kcgeb_sd</strain>
    </source>
</reference>
<feature type="signal peptide" evidence="1">
    <location>
        <begin position="1"/>
        <end position="19"/>
    </location>
</feature>
<dbReference type="PANTHER" id="PTHR37953:SF1">
    <property type="entry name" value="UPF0127 PROTEIN MJ1496"/>
    <property type="match status" value="1"/>
</dbReference>